<keyword evidence="2" id="KW-0812">Transmembrane</keyword>
<dbReference type="EMBL" id="CP021920">
    <property type="protein sequence ID" value="ASB88314.1"/>
    <property type="molecule type" value="Genomic_DNA"/>
</dbReference>
<evidence type="ECO:0000313" key="4">
    <source>
        <dbReference type="Proteomes" id="UP000196877"/>
    </source>
</evidence>
<protein>
    <submittedName>
        <fullName evidence="3">Uncharacterized protein</fullName>
    </submittedName>
</protein>
<reference evidence="3 4" key="1">
    <citation type="submission" date="2017-06" db="EMBL/GenBank/DDBJ databases">
        <title>Genome sequence of Bacillus sonorensis strain SRCM101395.</title>
        <authorList>
            <person name="Cho S.H."/>
        </authorList>
    </citation>
    <scope>NUCLEOTIDE SEQUENCE [LARGE SCALE GENOMIC DNA]</scope>
    <source>
        <strain evidence="3 4">SRCM101395</strain>
    </source>
</reference>
<name>A0ABN5AGF0_9BACI</name>
<keyword evidence="4" id="KW-1185">Reference proteome</keyword>
<organism evidence="3 4">
    <name type="scientific">Bacillus sonorensis</name>
    <dbReference type="NCBI Taxonomy" id="119858"/>
    <lineage>
        <taxon>Bacteria</taxon>
        <taxon>Bacillati</taxon>
        <taxon>Bacillota</taxon>
        <taxon>Bacilli</taxon>
        <taxon>Bacillales</taxon>
        <taxon>Bacillaceae</taxon>
        <taxon>Bacillus</taxon>
    </lineage>
</organism>
<accession>A0ABN5AGF0</accession>
<dbReference type="RefSeq" id="WP_006637609.1">
    <property type="nucleotide sequence ID" value="NZ_BORD01000003.1"/>
</dbReference>
<evidence type="ECO:0000256" key="2">
    <source>
        <dbReference type="SAM" id="Phobius"/>
    </source>
</evidence>
<keyword evidence="2" id="KW-1133">Transmembrane helix</keyword>
<dbReference type="Proteomes" id="UP000196877">
    <property type="component" value="Chromosome"/>
</dbReference>
<sequence length="144" mass="16151">MLDILFDNPIIMAVILGIISVIFNRLGKNDESDEAKHKKKPQRPKAEAPKKQAKPLESSGKAEVQAAAQKGTDMIKELERVKTSVERSMPAIERSIKRQIGHSPKPLQDMIELNQNTVLQGIVLSEVMGPPRSRKPHSTMRRRP</sequence>
<feature type="compositionally biased region" description="Basic and acidic residues" evidence="1">
    <location>
        <begin position="73"/>
        <end position="85"/>
    </location>
</feature>
<proteinExistence type="predicted"/>
<evidence type="ECO:0000256" key="1">
    <source>
        <dbReference type="SAM" id="MobiDB-lite"/>
    </source>
</evidence>
<evidence type="ECO:0000313" key="3">
    <source>
        <dbReference type="EMBL" id="ASB88314.1"/>
    </source>
</evidence>
<keyword evidence="2" id="KW-0472">Membrane</keyword>
<feature type="transmembrane region" description="Helical" evidence="2">
    <location>
        <begin position="6"/>
        <end position="26"/>
    </location>
</feature>
<gene>
    <name evidence="3" type="ORF">S101395_01805</name>
</gene>
<dbReference type="GeneID" id="92854168"/>
<feature type="region of interest" description="Disordered" evidence="1">
    <location>
        <begin position="30"/>
        <end position="103"/>
    </location>
</feature>